<sequence length="381" mass="43163">MKMKKVLLINSCQGLYGGIESFLLNIFNSLSPAEFDVTFLTCGKTTYDMYRNDIENRGGHIDEIPIFADTLSKQVKLYKALKEYYSENQPDIVHINSGGLSFHYLASRAAKAVGIKTVILHSHNFIPEKSGFKEKLKNFMKRQVARYGDVYLACSTGAARWIFPENLVESNSVEIIPNGIDTVKFAYSLEKRQSFRNEFGIGNELLIGNIGRFQEQKNHPFMLKIMAEVIKKSPDAKLMLAGEGELRKTIEEQVVEYGLAENIIFLGERNDMDRFFSAMDVFILPSLHEGLPFAAIEAQASGTTVLLADTVTVETNVTGNVSYLPIFSDGSEFLWAEAVLKELPREDYRHQQNKIMRQSPYNVEVCCQMMRNIYLGVQNVR</sequence>
<organism evidence="3">
    <name type="scientific">Streptococcus suis</name>
    <dbReference type="NCBI Taxonomy" id="1307"/>
    <lineage>
        <taxon>Bacteria</taxon>
        <taxon>Bacillati</taxon>
        <taxon>Bacillota</taxon>
        <taxon>Bacilli</taxon>
        <taxon>Lactobacillales</taxon>
        <taxon>Streptococcaceae</taxon>
        <taxon>Streptococcus</taxon>
    </lineage>
</organism>
<dbReference type="AlphaFoldDB" id="M1VKC1"/>
<dbReference type="Gene3D" id="3.40.50.2000">
    <property type="entry name" value="Glycogen Phosphorylase B"/>
    <property type="match status" value="2"/>
</dbReference>
<dbReference type="GO" id="GO:0016757">
    <property type="term" value="F:glycosyltransferase activity"/>
    <property type="evidence" value="ECO:0007669"/>
    <property type="project" value="InterPro"/>
</dbReference>
<feature type="domain" description="Glycosyltransferase subfamily 4-like N-terminal" evidence="2">
    <location>
        <begin position="16"/>
        <end position="182"/>
    </location>
</feature>
<dbReference type="PANTHER" id="PTHR12526:SF637">
    <property type="entry name" value="GLYCOSYLTRANSFERASE EPSF-RELATED"/>
    <property type="match status" value="1"/>
</dbReference>
<evidence type="ECO:0000259" key="2">
    <source>
        <dbReference type="Pfam" id="PF13439"/>
    </source>
</evidence>
<evidence type="ECO:0000313" key="3">
    <source>
        <dbReference type="EMBL" id="BAM95084.1"/>
    </source>
</evidence>
<dbReference type="SUPFAM" id="SSF53756">
    <property type="entry name" value="UDP-Glycosyltransferase/glycogen phosphorylase"/>
    <property type="match status" value="1"/>
</dbReference>
<protein>
    <submittedName>
        <fullName evidence="3">Glycosyltransferase</fullName>
    </submittedName>
</protein>
<dbReference type="InterPro" id="IPR001296">
    <property type="entry name" value="Glyco_trans_1"/>
</dbReference>
<feature type="domain" description="Glycosyl transferase family 1" evidence="1">
    <location>
        <begin position="193"/>
        <end position="312"/>
    </location>
</feature>
<dbReference type="EMBL" id="AB737835">
    <property type="protein sequence ID" value="BAM95084.1"/>
    <property type="molecule type" value="Genomic_DNA"/>
</dbReference>
<evidence type="ECO:0000259" key="1">
    <source>
        <dbReference type="Pfam" id="PF00534"/>
    </source>
</evidence>
<gene>
    <name evidence="3" type="primary">cps31K</name>
</gene>
<name>M1VKC1_STRSU</name>
<keyword evidence="3" id="KW-0808">Transferase</keyword>
<accession>M1VKC1</accession>
<dbReference type="Pfam" id="PF00534">
    <property type="entry name" value="Glycos_transf_1"/>
    <property type="match status" value="1"/>
</dbReference>
<proteinExistence type="predicted"/>
<dbReference type="InterPro" id="IPR028098">
    <property type="entry name" value="Glyco_trans_4-like_N"/>
</dbReference>
<dbReference type="PANTHER" id="PTHR12526">
    <property type="entry name" value="GLYCOSYLTRANSFERASE"/>
    <property type="match status" value="1"/>
</dbReference>
<dbReference type="Pfam" id="PF13439">
    <property type="entry name" value="Glyco_transf_4"/>
    <property type="match status" value="1"/>
</dbReference>
<reference evidence="3" key="1">
    <citation type="journal article" date="2013" name="Appl. Environ. Microbiol.">
        <title>Genetic analysis of capsular polysaccharide synthesis gene clusters from all serotypes of Streptococcus suis: potential mechanisms for generation of capsular variation.</title>
        <authorList>
            <person name="Okura M."/>
            <person name="Takamatsu D."/>
            <person name="Maruyama F."/>
            <person name="Nozawa T."/>
            <person name="Nakagawa I."/>
            <person name="Osaki M."/>
            <person name="Sekizaki T."/>
            <person name="Gottschalk M."/>
            <person name="Kumagai Y."/>
            <person name="Hamada S."/>
        </authorList>
    </citation>
    <scope>NUCLEOTIDE SEQUENCE</scope>
    <source>
        <strain evidence="3">92-4172</strain>
    </source>
</reference>